<dbReference type="RefSeq" id="XP_070882185.1">
    <property type="nucleotide sequence ID" value="XM_071026443.1"/>
</dbReference>
<dbReference type="EMBL" id="JBFXLQ010000055">
    <property type="protein sequence ID" value="KAL2863206.1"/>
    <property type="molecule type" value="Genomic_DNA"/>
</dbReference>
<gene>
    <name evidence="1" type="ORF">BJX67DRAFT_266737</name>
</gene>
<name>A0ABR4LF97_9EURO</name>
<accession>A0ABR4LF97</accession>
<comment type="caution">
    <text evidence="1">The sequence shown here is derived from an EMBL/GenBank/DDBJ whole genome shotgun (WGS) entry which is preliminary data.</text>
</comment>
<sequence length="203" mass="22484">MRAIFDEYLNTSQSPEIHSYRNQDFIASPPLSIIMSLETIPIRNEANAETQPTPPSPAAVAYKCDLRIEHRCGRITRTTIAVARKSEGMDSRKVWETIKRSLDRKEKVLAALELLGIRACAIPISEVGYESSADTDSVSSRVESLSDLANFELSTFASFFDELDDGPFVIRLTLFDKQPMLSMIGRGAFLLLTIGLQVGLAVV</sequence>
<keyword evidence="2" id="KW-1185">Reference proteome</keyword>
<evidence type="ECO:0000313" key="1">
    <source>
        <dbReference type="EMBL" id="KAL2863206.1"/>
    </source>
</evidence>
<evidence type="ECO:0000313" key="2">
    <source>
        <dbReference type="Proteomes" id="UP001610432"/>
    </source>
</evidence>
<protein>
    <submittedName>
        <fullName evidence="1">Uncharacterized protein</fullName>
    </submittedName>
</protein>
<dbReference type="Proteomes" id="UP001610432">
    <property type="component" value="Unassembled WGS sequence"/>
</dbReference>
<organism evidence="1 2">
    <name type="scientific">Aspergillus lucknowensis</name>
    <dbReference type="NCBI Taxonomy" id="176173"/>
    <lineage>
        <taxon>Eukaryota</taxon>
        <taxon>Fungi</taxon>
        <taxon>Dikarya</taxon>
        <taxon>Ascomycota</taxon>
        <taxon>Pezizomycotina</taxon>
        <taxon>Eurotiomycetes</taxon>
        <taxon>Eurotiomycetidae</taxon>
        <taxon>Eurotiales</taxon>
        <taxon>Aspergillaceae</taxon>
        <taxon>Aspergillus</taxon>
        <taxon>Aspergillus subgen. Nidulantes</taxon>
    </lineage>
</organism>
<reference evidence="1 2" key="1">
    <citation type="submission" date="2024-07" db="EMBL/GenBank/DDBJ databases">
        <title>Section-level genome sequencing and comparative genomics of Aspergillus sections Usti and Cavernicolus.</title>
        <authorList>
            <consortium name="Lawrence Berkeley National Laboratory"/>
            <person name="Nybo J.L."/>
            <person name="Vesth T.C."/>
            <person name="Theobald S."/>
            <person name="Frisvad J.C."/>
            <person name="Larsen T.O."/>
            <person name="Kjaerboelling I."/>
            <person name="Rothschild-Mancinelli K."/>
            <person name="Lyhne E.K."/>
            <person name="Kogle M.E."/>
            <person name="Barry K."/>
            <person name="Clum A."/>
            <person name="Na H."/>
            <person name="Ledsgaard L."/>
            <person name="Lin J."/>
            <person name="Lipzen A."/>
            <person name="Kuo A."/>
            <person name="Riley R."/>
            <person name="Mondo S."/>
            <person name="Labutti K."/>
            <person name="Haridas S."/>
            <person name="Pangalinan J."/>
            <person name="Salamov A.A."/>
            <person name="Simmons B.A."/>
            <person name="Magnuson J.K."/>
            <person name="Chen J."/>
            <person name="Drula E."/>
            <person name="Henrissat B."/>
            <person name="Wiebenga A."/>
            <person name="Lubbers R.J."/>
            <person name="Gomes A.C."/>
            <person name="Macurrencykelacurrency M.R."/>
            <person name="Stajich J."/>
            <person name="Grigoriev I.V."/>
            <person name="Mortensen U.H."/>
            <person name="De Vries R.P."/>
            <person name="Baker S.E."/>
            <person name="Andersen M.R."/>
        </authorList>
    </citation>
    <scope>NUCLEOTIDE SEQUENCE [LARGE SCALE GENOMIC DNA]</scope>
    <source>
        <strain evidence="1 2">CBS 449.75</strain>
    </source>
</reference>
<proteinExistence type="predicted"/>
<dbReference type="GeneID" id="98141515"/>